<dbReference type="Gene3D" id="3.80.10.10">
    <property type="entry name" value="Ribonuclease Inhibitor"/>
    <property type="match status" value="1"/>
</dbReference>
<reference evidence="3 4" key="1">
    <citation type="journal article" date="2017" name="Nat. Commun.">
        <title>Genome assembly with in vitro proximity ligation data and whole-genome triplication in lettuce.</title>
        <authorList>
            <person name="Reyes-Chin-Wo S."/>
            <person name="Wang Z."/>
            <person name="Yang X."/>
            <person name="Kozik A."/>
            <person name="Arikit S."/>
            <person name="Song C."/>
            <person name="Xia L."/>
            <person name="Froenicke L."/>
            <person name="Lavelle D.O."/>
            <person name="Truco M.J."/>
            <person name="Xia R."/>
            <person name="Zhu S."/>
            <person name="Xu C."/>
            <person name="Xu H."/>
            <person name="Xu X."/>
            <person name="Cox K."/>
            <person name="Korf I."/>
            <person name="Meyers B.C."/>
            <person name="Michelmore R.W."/>
        </authorList>
    </citation>
    <scope>NUCLEOTIDE SEQUENCE [LARGE SCALE GENOMIC DNA]</scope>
    <source>
        <strain evidence="4">cv. Salinas</strain>
        <tissue evidence="3">Seedlings</tissue>
    </source>
</reference>
<name>A0A9R1VQB3_LACSA</name>
<dbReference type="InterPro" id="IPR055414">
    <property type="entry name" value="LRR_R13L4/SHOC2-like"/>
</dbReference>
<dbReference type="InterPro" id="IPR032675">
    <property type="entry name" value="LRR_dom_sf"/>
</dbReference>
<accession>A0A9R1VQB3</accession>
<sequence>MAMIALNKKNHLSIFSIYLVSWLPPSYRLQLGIQNLRLHDANKSGSWSCPFRGFRCCPNGIVESKGISCMISHLKSLHLHTDECRAVLQEGITSDHGLFMAVAATLKEFGQWICGNYMKLHALSRSCHHPDGLIKFNDRADDMSGHIVGILKLTPNKPETDLNGGLVMDAQLLDRVFKLPITTVKSIPHSCRMDFSQAFKASISKVVSHPGSVEAWVALLILPRCTFQVFNPKDRQERRSGNRKSLQHRNILSALATWGTEDSIAKLVKNLVDNARLEQQGKKEECIQDGRTPDNTNVRQCLRKVVDGYFIAAVKVLCSSGVAPFGGDTTKALEDKHPYKPPPSMPNTIFLEPPLVVDVDNVLGGIKSFPKGTSCGRDGLRVQHILDALCGEGSAIANDLLRAITSVVNLWIKGRCPSSLAEFVASAPLTPLLKPEKGIRPIAVGTIWRRLFGVGVSGGAEAILPSANRVLGERHDDGSLSMLTMDFSNAFNLVDRSALLHEVILRCPSISLWVEFLYGQATRLYLDNTHIWSTTGVQQGDPLGPLLFALVLHPLLHNISNNCKLLLHAWYLDDGTLIGDSEEVAKALDIITVIGPKLGLQLNIKKTELFWPSCDGRKLREGLFPADIGRPHLGVKLLGGAVSRDASFISSLAIKRAENSVNLIRLLPQLSDPQSELLLLRSSMGIAKLFFGLRTCQPVHMEETTLFFDNGLRGAIEDIVVCGGPLFGDIQWHIASLPIRFGGLGLYLAVEATSYAFVASRAQTWVLQDHILRDSGIYGMNSDYDGALASLRNKLPDSDLSNMEVHLDMTARQNTVFQCLRAPHAQGFLLAIPIDGIGQHMSPMEYRTILKYRLMIPVIPANKICPVCRKACLDSFGEHAVHCKELPRFKYRHDMKEGQPLEGVSPLMGLRVVGFTAGLAALKAATGKVDKHEKSCMENQHVFIPFAFDTFGFLAPDAVELLNRVQRIMHCNGISPSSMNVVFKRLSFAIQKGLAVQLVARLPSHLDSIWKLKHLKSLELNLCVLLENLPEDLGQLECLESFDLSYTKIKHLPDSICRLKHLKSLKLSHSLLLEKSPEDLGRIECLEKLDLSYTKIKHLPNSICMLKHLKSLELCHCPLLEKLPGISAN</sequence>
<dbReference type="InterPro" id="IPR043502">
    <property type="entry name" value="DNA/RNA_pol_sf"/>
</dbReference>
<dbReference type="Pfam" id="PF00078">
    <property type="entry name" value="RVT_1"/>
    <property type="match status" value="1"/>
</dbReference>
<dbReference type="AlphaFoldDB" id="A0A9R1VQB3"/>
<dbReference type="PROSITE" id="PS50878">
    <property type="entry name" value="RT_POL"/>
    <property type="match status" value="1"/>
</dbReference>
<dbReference type="PANTHER" id="PTHR48462">
    <property type="entry name" value="PROTEIN, PUTATIVE-RELATED"/>
    <property type="match status" value="1"/>
</dbReference>
<dbReference type="InterPro" id="IPR001611">
    <property type="entry name" value="Leu-rich_rpt"/>
</dbReference>
<evidence type="ECO:0000256" key="1">
    <source>
        <dbReference type="ARBA" id="ARBA00022737"/>
    </source>
</evidence>
<organism evidence="3 4">
    <name type="scientific">Lactuca sativa</name>
    <name type="common">Garden lettuce</name>
    <dbReference type="NCBI Taxonomy" id="4236"/>
    <lineage>
        <taxon>Eukaryota</taxon>
        <taxon>Viridiplantae</taxon>
        <taxon>Streptophyta</taxon>
        <taxon>Embryophyta</taxon>
        <taxon>Tracheophyta</taxon>
        <taxon>Spermatophyta</taxon>
        <taxon>Magnoliopsida</taxon>
        <taxon>eudicotyledons</taxon>
        <taxon>Gunneridae</taxon>
        <taxon>Pentapetalae</taxon>
        <taxon>asterids</taxon>
        <taxon>campanulids</taxon>
        <taxon>Asterales</taxon>
        <taxon>Asteraceae</taxon>
        <taxon>Cichorioideae</taxon>
        <taxon>Cichorieae</taxon>
        <taxon>Lactucinae</taxon>
        <taxon>Lactuca</taxon>
    </lineage>
</organism>
<feature type="domain" description="Reverse transcriptase" evidence="2">
    <location>
        <begin position="413"/>
        <end position="637"/>
    </location>
</feature>
<gene>
    <name evidence="3" type="ORF">LSAT_V11C400215550</name>
</gene>
<keyword evidence="4" id="KW-1185">Reference proteome</keyword>
<dbReference type="EMBL" id="NBSK02000004">
    <property type="protein sequence ID" value="KAJ0210556.1"/>
    <property type="molecule type" value="Genomic_DNA"/>
</dbReference>
<evidence type="ECO:0000313" key="4">
    <source>
        <dbReference type="Proteomes" id="UP000235145"/>
    </source>
</evidence>
<proteinExistence type="predicted"/>
<dbReference type="Proteomes" id="UP000235145">
    <property type="component" value="Unassembled WGS sequence"/>
</dbReference>
<evidence type="ECO:0000259" key="2">
    <source>
        <dbReference type="PROSITE" id="PS50878"/>
    </source>
</evidence>
<dbReference type="Pfam" id="PF23598">
    <property type="entry name" value="LRR_14"/>
    <property type="match status" value="1"/>
</dbReference>
<evidence type="ECO:0000313" key="3">
    <source>
        <dbReference type="EMBL" id="KAJ0210556.1"/>
    </source>
</evidence>
<dbReference type="PANTHER" id="PTHR48462:SF1">
    <property type="entry name" value="PROTEIN, PUTATIVE-RELATED"/>
    <property type="match status" value="1"/>
</dbReference>
<dbReference type="SUPFAM" id="SSF52058">
    <property type="entry name" value="L domain-like"/>
    <property type="match status" value="1"/>
</dbReference>
<protein>
    <recommendedName>
        <fullName evidence="2">Reverse transcriptase domain-containing protein</fullName>
    </recommendedName>
</protein>
<dbReference type="InterPro" id="IPR000477">
    <property type="entry name" value="RT_dom"/>
</dbReference>
<dbReference type="SUPFAM" id="SSF56672">
    <property type="entry name" value="DNA/RNA polymerases"/>
    <property type="match status" value="1"/>
</dbReference>
<keyword evidence="1" id="KW-0677">Repeat</keyword>
<comment type="caution">
    <text evidence="3">The sequence shown here is derived from an EMBL/GenBank/DDBJ whole genome shotgun (WGS) entry which is preliminary data.</text>
</comment>
<dbReference type="PROSITE" id="PS51450">
    <property type="entry name" value="LRR"/>
    <property type="match status" value="1"/>
</dbReference>